<sequence>MRSCSALVQRVGRKGGREGGRAGGREGRRAGGREGPCQWLSTGFLSVYRIVHFLFHDQTELLLSNRGSSLTYVDAQGARSRRFFWSLPLLAETEKGGREEGAVGGEEQEARHLMKRVRYANEVLRKVQERRREGGRAGGRR</sequence>
<evidence type="ECO:0000256" key="1">
    <source>
        <dbReference type="SAM" id="MobiDB-lite"/>
    </source>
</evidence>
<evidence type="ECO:0000313" key="3">
    <source>
        <dbReference type="Proteomes" id="UP000355283"/>
    </source>
</evidence>
<dbReference type="Gene3D" id="3.30.1120.30">
    <property type="entry name" value="POLO box domain"/>
    <property type="match status" value="1"/>
</dbReference>
<keyword evidence="3" id="KW-1185">Reference proteome</keyword>
<comment type="caution">
    <text evidence="2">The sequence shown here is derived from an EMBL/GenBank/DDBJ whole genome shotgun (WGS) entry which is preliminary data.</text>
</comment>
<dbReference type="InterPro" id="IPR036947">
    <property type="entry name" value="POLO_box_dom_sf"/>
</dbReference>
<organism evidence="2 3">
    <name type="scientific">Nannochloropsis salina CCMP1776</name>
    <dbReference type="NCBI Taxonomy" id="1027361"/>
    <lineage>
        <taxon>Eukaryota</taxon>
        <taxon>Sar</taxon>
        <taxon>Stramenopiles</taxon>
        <taxon>Ochrophyta</taxon>
        <taxon>Eustigmatophyceae</taxon>
        <taxon>Eustigmatales</taxon>
        <taxon>Monodopsidaceae</taxon>
        <taxon>Microchloropsis</taxon>
        <taxon>Microchloropsis salina</taxon>
    </lineage>
</organism>
<gene>
    <name evidence="2" type="ORF">NSK_006117</name>
</gene>
<feature type="region of interest" description="Disordered" evidence="1">
    <location>
        <begin position="10"/>
        <end position="33"/>
    </location>
</feature>
<dbReference type="Proteomes" id="UP000355283">
    <property type="component" value="Unassembled WGS sequence"/>
</dbReference>
<accession>A0A4D9CYL2</accession>
<protein>
    <submittedName>
        <fullName evidence="2">Uncharacterized protein</fullName>
    </submittedName>
</protein>
<proteinExistence type="predicted"/>
<name>A0A4D9CYL2_9STRA</name>
<evidence type="ECO:0000313" key="2">
    <source>
        <dbReference type="EMBL" id="TFJ82693.1"/>
    </source>
</evidence>
<reference evidence="2 3" key="1">
    <citation type="submission" date="2019-01" db="EMBL/GenBank/DDBJ databases">
        <title>Nuclear Genome Assembly of the Microalgal Biofuel strain Nannochloropsis salina CCMP1776.</title>
        <authorList>
            <person name="Hovde B."/>
        </authorList>
    </citation>
    <scope>NUCLEOTIDE SEQUENCE [LARGE SCALE GENOMIC DNA]</scope>
    <source>
        <strain evidence="2 3">CCMP1776</strain>
    </source>
</reference>
<dbReference type="EMBL" id="SDOX01000096">
    <property type="protein sequence ID" value="TFJ82693.1"/>
    <property type="molecule type" value="Genomic_DNA"/>
</dbReference>
<feature type="compositionally biased region" description="Basic and acidic residues" evidence="1">
    <location>
        <begin position="15"/>
        <end position="32"/>
    </location>
</feature>
<dbReference type="AlphaFoldDB" id="A0A4D9CYL2"/>